<sequence length="210" mass="23742">MFKQGKLSREAMLAVVKKALPTHRYQHTLGVLETAVQLAERYGADVERAEAAAIFHDYAKYRPEDEMRRLIETREEVPDDILDYNKELWHAFVGAYLVQHEVGLVDQQVVDAIRYHTTGRPCMNLLEKVVYLADYIEPGRDFPGVDEVRQKAGQDLNQAVGMALKRTIRFLEEKGEKVYPLTRAAYADISDKKEESDGHTGSAKSGGGQC</sequence>
<keyword evidence="2" id="KW-0479">Metal-binding</keyword>
<evidence type="ECO:0000256" key="7">
    <source>
        <dbReference type="SAM" id="MobiDB-lite"/>
    </source>
</evidence>
<reference evidence="9 10" key="1">
    <citation type="submission" date="2023-07" db="EMBL/GenBank/DDBJ databases">
        <title>Genomic Encyclopedia of Type Strains, Phase IV (KMG-IV): sequencing the most valuable type-strain genomes for metagenomic binning, comparative biology and taxonomic classification.</title>
        <authorList>
            <person name="Goeker M."/>
        </authorList>
    </citation>
    <scope>NUCLEOTIDE SEQUENCE [LARGE SCALE GENOMIC DNA]</scope>
    <source>
        <strain evidence="9 10">DSM 17740</strain>
    </source>
</reference>
<name>A0ABU0CT53_9BACI</name>
<gene>
    <name evidence="9" type="ORF">J2S00_002379</name>
</gene>
<evidence type="ECO:0000313" key="10">
    <source>
        <dbReference type="Proteomes" id="UP001232445"/>
    </source>
</evidence>
<comment type="catalytic activity">
    <reaction evidence="6">
        <text>P(1),P(4)-bis(5'-adenosyl) tetraphosphate + H2O = 2 ADP + 2 H(+)</text>
        <dbReference type="Rhea" id="RHEA:24252"/>
        <dbReference type="ChEBI" id="CHEBI:15377"/>
        <dbReference type="ChEBI" id="CHEBI:15378"/>
        <dbReference type="ChEBI" id="CHEBI:58141"/>
        <dbReference type="ChEBI" id="CHEBI:456216"/>
        <dbReference type="EC" id="3.6.1.41"/>
    </reaction>
</comment>
<dbReference type="Pfam" id="PF01966">
    <property type="entry name" value="HD"/>
    <property type="match status" value="1"/>
</dbReference>
<protein>
    <recommendedName>
        <fullName evidence="1">bis(5'-nucleosyl)-tetraphosphatase (symmetrical)</fullName>
        <ecNumber evidence="1">3.6.1.41</ecNumber>
    </recommendedName>
</protein>
<accession>A0ABU0CT53</accession>
<dbReference type="PROSITE" id="PS51831">
    <property type="entry name" value="HD"/>
    <property type="match status" value="1"/>
</dbReference>
<dbReference type="CDD" id="cd00077">
    <property type="entry name" value="HDc"/>
    <property type="match status" value="1"/>
</dbReference>
<dbReference type="SUPFAM" id="SSF109604">
    <property type="entry name" value="HD-domain/PDEase-like"/>
    <property type="match status" value="1"/>
</dbReference>
<dbReference type="InterPro" id="IPR006674">
    <property type="entry name" value="HD_domain"/>
</dbReference>
<comment type="caution">
    <text evidence="9">The sequence shown here is derived from an EMBL/GenBank/DDBJ whole genome shotgun (WGS) entry which is preliminary data.</text>
</comment>
<dbReference type="GO" id="GO:0016787">
    <property type="term" value="F:hydrolase activity"/>
    <property type="evidence" value="ECO:0007669"/>
    <property type="project" value="UniProtKB-KW"/>
</dbReference>
<evidence type="ECO:0000256" key="1">
    <source>
        <dbReference type="ARBA" id="ARBA00012506"/>
    </source>
</evidence>
<dbReference type="NCBIfam" id="TIGR00488">
    <property type="entry name" value="bis(5'-nucleosyl)-tetraphosphatase (symmetrical) YqeK"/>
    <property type="match status" value="1"/>
</dbReference>
<evidence type="ECO:0000256" key="4">
    <source>
        <dbReference type="ARBA" id="ARBA00022801"/>
    </source>
</evidence>
<proteinExistence type="predicted"/>
<dbReference type="PANTHER" id="PTHR35795:SF1">
    <property type="entry name" value="BIS(5'-NUCLEOSYL)-TETRAPHOSPHATASE, SYMMETRICAL"/>
    <property type="match status" value="1"/>
</dbReference>
<dbReference type="Gene3D" id="1.10.3210.10">
    <property type="entry name" value="Hypothetical protein af1432"/>
    <property type="match status" value="1"/>
</dbReference>
<evidence type="ECO:0000256" key="3">
    <source>
        <dbReference type="ARBA" id="ARBA00022741"/>
    </source>
</evidence>
<dbReference type="NCBIfam" id="TIGR00277">
    <property type="entry name" value="HDIG"/>
    <property type="match status" value="1"/>
</dbReference>
<dbReference type="InterPro" id="IPR003607">
    <property type="entry name" value="HD/PDEase_dom"/>
</dbReference>
<evidence type="ECO:0000259" key="8">
    <source>
        <dbReference type="PROSITE" id="PS51831"/>
    </source>
</evidence>
<organism evidence="9 10">
    <name type="scientific">Caldalkalibacillus uzonensis</name>
    <dbReference type="NCBI Taxonomy" id="353224"/>
    <lineage>
        <taxon>Bacteria</taxon>
        <taxon>Bacillati</taxon>
        <taxon>Bacillota</taxon>
        <taxon>Bacilli</taxon>
        <taxon>Bacillales</taxon>
        <taxon>Bacillaceae</taxon>
        <taxon>Caldalkalibacillus</taxon>
    </lineage>
</organism>
<feature type="region of interest" description="Disordered" evidence="7">
    <location>
        <begin position="190"/>
        <end position="210"/>
    </location>
</feature>
<dbReference type="InterPro" id="IPR051094">
    <property type="entry name" value="Diverse_Catalytic_Enzymes"/>
</dbReference>
<evidence type="ECO:0000313" key="9">
    <source>
        <dbReference type="EMBL" id="MDQ0339591.1"/>
    </source>
</evidence>
<dbReference type="InterPro" id="IPR005249">
    <property type="entry name" value="YqeK"/>
</dbReference>
<dbReference type="EC" id="3.6.1.41" evidence="1"/>
<dbReference type="SMART" id="SM00471">
    <property type="entry name" value="HDc"/>
    <property type="match status" value="1"/>
</dbReference>
<dbReference type="EMBL" id="JAUSUQ010000008">
    <property type="protein sequence ID" value="MDQ0339591.1"/>
    <property type="molecule type" value="Genomic_DNA"/>
</dbReference>
<feature type="domain" description="HD" evidence="8">
    <location>
        <begin position="24"/>
        <end position="139"/>
    </location>
</feature>
<keyword evidence="5" id="KW-0408">Iron</keyword>
<keyword evidence="10" id="KW-1185">Reference proteome</keyword>
<evidence type="ECO:0000256" key="6">
    <source>
        <dbReference type="ARBA" id="ARBA00049417"/>
    </source>
</evidence>
<dbReference type="InterPro" id="IPR006675">
    <property type="entry name" value="HDIG_dom"/>
</dbReference>
<evidence type="ECO:0000256" key="2">
    <source>
        <dbReference type="ARBA" id="ARBA00022723"/>
    </source>
</evidence>
<evidence type="ECO:0000256" key="5">
    <source>
        <dbReference type="ARBA" id="ARBA00023004"/>
    </source>
</evidence>
<dbReference type="Proteomes" id="UP001232445">
    <property type="component" value="Unassembled WGS sequence"/>
</dbReference>
<keyword evidence="3" id="KW-0547">Nucleotide-binding</keyword>
<keyword evidence="4 9" id="KW-0378">Hydrolase</keyword>
<dbReference type="PANTHER" id="PTHR35795">
    <property type="entry name" value="SLR1885 PROTEIN"/>
    <property type="match status" value="1"/>
</dbReference>